<feature type="non-terminal residue" evidence="2">
    <location>
        <position position="233"/>
    </location>
</feature>
<sequence>APSPSGASHQANGSGSMPNLVNGLLSGGHQTDMNHLWSVVQELSTVLSENRQQTAGIVNQVQQLQQSRDATSPLSSSQLNGDSSAATAAARQSAAELLALRTQLHSTQAQLAASESQTAGLRSLVQDYETNLTGILEKLRPYAYRQHDAILALHAHYNGLLDKERQQNLELRLEYHEWQQGLGRVAQYARAALKEANDGTLPHETKIKQLKAENKLLRRLAGWEEAPDSDDEE</sequence>
<dbReference type="PANTHER" id="PTHR39472:SF1">
    <property type="entry name" value="EXPRESSED PROTEIN"/>
    <property type="match status" value="1"/>
</dbReference>
<feature type="compositionally biased region" description="Polar residues" evidence="1">
    <location>
        <begin position="1"/>
        <end position="19"/>
    </location>
</feature>
<gene>
    <name evidence="2" type="ORF">K490DRAFT_19925</name>
</gene>
<feature type="non-terminal residue" evidence="2">
    <location>
        <position position="1"/>
    </location>
</feature>
<evidence type="ECO:0000313" key="3">
    <source>
        <dbReference type="Proteomes" id="UP000799776"/>
    </source>
</evidence>
<feature type="compositionally biased region" description="Polar residues" evidence="1">
    <location>
        <begin position="68"/>
        <end position="82"/>
    </location>
</feature>
<evidence type="ECO:0000256" key="1">
    <source>
        <dbReference type="SAM" id="MobiDB-lite"/>
    </source>
</evidence>
<dbReference type="AlphaFoldDB" id="A0A9P4HPN6"/>
<feature type="region of interest" description="Disordered" evidence="1">
    <location>
        <begin position="68"/>
        <end position="87"/>
    </location>
</feature>
<proteinExistence type="predicted"/>
<comment type="caution">
    <text evidence="2">The sequence shown here is derived from an EMBL/GenBank/DDBJ whole genome shotgun (WGS) entry which is preliminary data.</text>
</comment>
<dbReference type="EMBL" id="ML978739">
    <property type="protein sequence ID" value="KAF2084637.1"/>
    <property type="molecule type" value="Genomic_DNA"/>
</dbReference>
<dbReference type="Proteomes" id="UP000799776">
    <property type="component" value="Unassembled WGS sequence"/>
</dbReference>
<name>A0A9P4HPN6_9PEZI</name>
<dbReference type="PANTHER" id="PTHR39472">
    <property type="entry name" value="EXPRESSED PROTEIN"/>
    <property type="match status" value="1"/>
</dbReference>
<protein>
    <submittedName>
        <fullName evidence="2">Uncharacterized protein</fullName>
    </submittedName>
</protein>
<accession>A0A9P4HPN6</accession>
<evidence type="ECO:0000313" key="2">
    <source>
        <dbReference type="EMBL" id="KAF2084637.1"/>
    </source>
</evidence>
<organism evidence="2 3">
    <name type="scientific">Saccharata proteae CBS 121410</name>
    <dbReference type="NCBI Taxonomy" id="1314787"/>
    <lineage>
        <taxon>Eukaryota</taxon>
        <taxon>Fungi</taxon>
        <taxon>Dikarya</taxon>
        <taxon>Ascomycota</taxon>
        <taxon>Pezizomycotina</taxon>
        <taxon>Dothideomycetes</taxon>
        <taxon>Dothideomycetes incertae sedis</taxon>
        <taxon>Botryosphaeriales</taxon>
        <taxon>Saccharataceae</taxon>
        <taxon>Saccharata</taxon>
    </lineage>
</organism>
<keyword evidence="3" id="KW-1185">Reference proteome</keyword>
<dbReference type="OrthoDB" id="21214at2759"/>
<feature type="region of interest" description="Disordered" evidence="1">
    <location>
        <begin position="1"/>
        <end position="26"/>
    </location>
</feature>
<reference evidence="2" key="1">
    <citation type="journal article" date="2020" name="Stud. Mycol.">
        <title>101 Dothideomycetes genomes: a test case for predicting lifestyles and emergence of pathogens.</title>
        <authorList>
            <person name="Haridas S."/>
            <person name="Albert R."/>
            <person name="Binder M."/>
            <person name="Bloem J."/>
            <person name="Labutti K."/>
            <person name="Salamov A."/>
            <person name="Andreopoulos B."/>
            <person name="Baker S."/>
            <person name="Barry K."/>
            <person name="Bills G."/>
            <person name="Bluhm B."/>
            <person name="Cannon C."/>
            <person name="Castanera R."/>
            <person name="Culley D."/>
            <person name="Daum C."/>
            <person name="Ezra D."/>
            <person name="Gonzalez J."/>
            <person name="Henrissat B."/>
            <person name="Kuo A."/>
            <person name="Liang C."/>
            <person name="Lipzen A."/>
            <person name="Lutzoni F."/>
            <person name="Magnuson J."/>
            <person name="Mondo S."/>
            <person name="Nolan M."/>
            <person name="Ohm R."/>
            <person name="Pangilinan J."/>
            <person name="Park H.-J."/>
            <person name="Ramirez L."/>
            <person name="Alfaro M."/>
            <person name="Sun H."/>
            <person name="Tritt A."/>
            <person name="Yoshinaga Y."/>
            <person name="Zwiers L.-H."/>
            <person name="Turgeon B."/>
            <person name="Goodwin S."/>
            <person name="Spatafora J."/>
            <person name="Crous P."/>
            <person name="Grigoriev I."/>
        </authorList>
    </citation>
    <scope>NUCLEOTIDE SEQUENCE</scope>
    <source>
        <strain evidence="2">CBS 121410</strain>
    </source>
</reference>